<dbReference type="EMBL" id="MCOG01000137">
    <property type="protein sequence ID" value="ORY38287.1"/>
    <property type="molecule type" value="Genomic_DNA"/>
</dbReference>
<dbReference type="OrthoDB" id="429991at2759"/>
<gene>
    <name evidence="2" type="ORF">LY90DRAFT_672614</name>
</gene>
<sequence length="512" mass="57457">MSVKAINNNGNEDSNGLVNKLNDSMSKLSIKDNKFDENEETNNNGKSVKAKQKMKKPLYTYNKREISGYRTGMGEYIPTNHTLPLTNLAIPSPGPSDYYYDPGRSGYEYTMLGRPQDKVNGIGPGPASVNTRLKEKYPYWTIRKKLDYPKNPYDNGVPGPCYSLPNNQYDKGNITMKSRHYSKVEIFPSPSDYNCRKEKPDGPMYSFGRKYDEIIQDNPGAGGYNVLYDYLSTLKRSPEYSFHSKPGIGLFDKKALDNGTPGANNYDLKTKPSNIYASIKGKYKDVKGNGIPAPNNFEIPSTINNQNNFSFTGKPLNEYESKANDPGPVNYSPNYDEILEKSPNYSFGKAVRSNKLIISSKPGPIHNVTYENVSCNTIPKITIKGKIKVKIEKTPGPSDYFKDILNIPIKLEKSRKTSKAQNYFGSGRKESKKVSPTPGPASYTINKEYKYNSSPNYTMGKKLSNKSNACHTEFNYTIAEKPKEGIKIKGRMSNYVLAFPSNRINTIKSKTN</sequence>
<evidence type="ECO:0000256" key="1">
    <source>
        <dbReference type="SAM" id="MobiDB-lite"/>
    </source>
</evidence>
<reference evidence="2 3" key="1">
    <citation type="submission" date="2016-08" db="EMBL/GenBank/DDBJ databases">
        <title>A Parts List for Fungal Cellulosomes Revealed by Comparative Genomics.</title>
        <authorList>
            <consortium name="DOE Joint Genome Institute"/>
            <person name="Haitjema C.H."/>
            <person name="Gilmore S.P."/>
            <person name="Henske J.K."/>
            <person name="Solomon K.V."/>
            <person name="De Groot R."/>
            <person name="Kuo A."/>
            <person name="Mondo S.J."/>
            <person name="Salamov A.A."/>
            <person name="Labutti K."/>
            <person name="Zhao Z."/>
            <person name="Chiniquy J."/>
            <person name="Barry K."/>
            <person name="Brewer H.M."/>
            <person name="Purvine S.O."/>
            <person name="Wright A.T."/>
            <person name="Boxma B."/>
            <person name="Van Alen T."/>
            <person name="Hackstein J.H."/>
            <person name="Baker S.E."/>
            <person name="Grigoriev I.V."/>
            <person name="O'Malley M.A."/>
        </authorList>
    </citation>
    <scope>NUCLEOTIDE SEQUENCE [LARGE SCALE GENOMIC DNA]</scope>
    <source>
        <strain evidence="2 3">G1</strain>
    </source>
</reference>
<dbReference type="InterPro" id="IPR051291">
    <property type="entry name" value="CIMAP"/>
</dbReference>
<feature type="region of interest" description="Disordered" evidence="1">
    <location>
        <begin position="29"/>
        <end position="56"/>
    </location>
</feature>
<name>A0A1Y2BUG8_9FUNG</name>
<evidence type="ECO:0000313" key="3">
    <source>
        <dbReference type="Proteomes" id="UP000193920"/>
    </source>
</evidence>
<protein>
    <submittedName>
        <fullName evidence="2">Uncharacterized protein</fullName>
    </submittedName>
</protein>
<dbReference type="PANTHER" id="PTHR21580:SF28">
    <property type="entry name" value="BOREALIN N-TERMINAL DOMAIN-CONTAINING PROTEIN-RELATED"/>
    <property type="match status" value="1"/>
</dbReference>
<dbReference type="Proteomes" id="UP000193920">
    <property type="component" value="Unassembled WGS sequence"/>
</dbReference>
<dbReference type="AlphaFoldDB" id="A0A1Y2BUG8"/>
<keyword evidence="3" id="KW-1185">Reference proteome</keyword>
<proteinExistence type="predicted"/>
<dbReference type="PANTHER" id="PTHR21580">
    <property type="entry name" value="SHIPPO-1-RELATED"/>
    <property type="match status" value="1"/>
</dbReference>
<dbReference type="InterPro" id="IPR010736">
    <property type="entry name" value="SHIPPO-rpt"/>
</dbReference>
<evidence type="ECO:0000313" key="2">
    <source>
        <dbReference type="EMBL" id="ORY38287.1"/>
    </source>
</evidence>
<organism evidence="2 3">
    <name type="scientific">Neocallimastix californiae</name>
    <dbReference type="NCBI Taxonomy" id="1754190"/>
    <lineage>
        <taxon>Eukaryota</taxon>
        <taxon>Fungi</taxon>
        <taxon>Fungi incertae sedis</taxon>
        <taxon>Chytridiomycota</taxon>
        <taxon>Chytridiomycota incertae sedis</taxon>
        <taxon>Neocallimastigomycetes</taxon>
        <taxon>Neocallimastigales</taxon>
        <taxon>Neocallimastigaceae</taxon>
        <taxon>Neocallimastix</taxon>
    </lineage>
</organism>
<feature type="region of interest" description="Disordered" evidence="1">
    <location>
        <begin position="418"/>
        <end position="441"/>
    </location>
</feature>
<dbReference type="Pfam" id="PF07004">
    <property type="entry name" value="SHIPPO-rpt"/>
    <property type="match status" value="3"/>
</dbReference>
<feature type="region of interest" description="Disordered" evidence="1">
    <location>
        <begin position="1"/>
        <end position="20"/>
    </location>
</feature>
<accession>A0A1Y2BUG8</accession>
<comment type="caution">
    <text evidence="2">The sequence shown here is derived from an EMBL/GenBank/DDBJ whole genome shotgun (WGS) entry which is preliminary data.</text>
</comment>